<evidence type="ECO:0000313" key="2">
    <source>
        <dbReference type="Proteomes" id="UP000694857"/>
    </source>
</evidence>
<dbReference type="RefSeq" id="XP_036699236.1">
    <property type="nucleotide sequence ID" value="XM_036843341.1"/>
</dbReference>
<feature type="compositionally biased region" description="Basic residues" evidence="1">
    <location>
        <begin position="8"/>
        <end position="21"/>
    </location>
</feature>
<protein>
    <submittedName>
        <fullName evidence="3">Serine/arginine repetitive matrix protein 1-like isoform X6</fullName>
    </submittedName>
</protein>
<feature type="compositionally biased region" description="Low complexity" evidence="1">
    <location>
        <begin position="36"/>
        <end position="53"/>
    </location>
</feature>
<accession>A0A8B8WPT9</accession>
<keyword evidence="2" id="KW-1185">Reference proteome</keyword>
<evidence type="ECO:0000256" key="1">
    <source>
        <dbReference type="SAM" id="MobiDB-lite"/>
    </source>
</evidence>
<dbReference type="AlphaFoldDB" id="A0A8B8WPT9"/>
<gene>
    <name evidence="3" type="primary">LOC118890458</name>
</gene>
<reference evidence="3" key="1">
    <citation type="submission" date="2025-08" db="UniProtKB">
        <authorList>
            <consortium name="RefSeq"/>
        </authorList>
    </citation>
    <scope>IDENTIFICATION</scope>
    <source>
        <tissue evidence="3">Epidermis and Blubber</tissue>
    </source>
</reference>
<proteinExistence type="predicted"/>
<evidence type="ECO:0000313" key="3">
    <source>
        <dbReference type="RefSeq" id="XP_036699236.1"/>
    </source>
</evidence>
<sequence>MKACWAPRARHRGGRRLRRPSRSTGPARTPAGKGRSGPASSASQAAASRSLPAEASGPRAPPKHSSSPPAEIHAAAEQPSFPQKRLGPLFPLN</sequence>
<dbReference type="Proteomes" id="UP000694857">
    <property type="component" value="Chromosome 2"/>
</dbReference>
<dbReference type="GeneID" id="118890458"/>
<name>A0A8B8WPT9_BALMU</name>
<organism evidence="2 3">
    <name type="scientific">Balaenoptera musculus</name>
    <name type="common">Blue whale</name>
    <dbReference type="NCBI Taxonomy" id="9771"/>
    <lineage>
        <taxon>Eukaryota</taxon>
        <taxon>Metazoa</taxon>
        <taxon>Chordata</taxon>
        <taxon>Craniata</taxon>
        <taxon>Vertebrata</taxon>
        <taxon>Euteleostomi</taxon>
        <taxon>Mammalia</taxon>
        <taxon>Eutheria</taxon>
        <taxon>Laurasiatheria</taxon>
        <taxon>Artiodactyla</taxon>
        <taxon>Whippomorpha</taxon>
        <taxon>Cetacea</taxon>
        <taxon>Mysticeti</taxon>
        <taxon>Balaenopteridae</taxon>
        <taxon>Balaenoptera</taxon>
    </lineage>
</organism>
<feature type="region of interest" description="Disordered" evidence="1">
    <location>
        <begin position="1"/>
        <end position="93"/>
    </location>
</feature>